<keyword evidence="3" id="KW-0732">Signal</keyword>
<dbReference type="AlphaFoldDB" id="A0A815LJT0"/>
<keyword evidence="1" id="KW-0677">Repeat</keyword>
<sequence length="367" mass="40556">MMLWYLMCLFLVVIGNRGEAIYKESNECPGGLKWTKTGTTIIGNGLGPGPDQLNLPDGIFIEPKTQILYVTDASNSRIQKRYPDGNIETAAGQPDGTSGKAANMLSGPSDVFADENENVFIADWGNQRIQYWEKDAKNENENVFIADWGNQRIQYWEKDAKSGKTAAGNGSRGSALNQFSYPSTVFFDSKKNIIVSDYDNQRVTQWPFTFDPKTSIGSIIAGGNGAGLNPYQLNSPTGLYYDEQNQILYISNEASHSITQWVLGSYEPHNIYAGIPGRPGNSAAQLFYPEGITIDKYGNLYVADTSNHRIQMFCPNAIQGITIAGTGQLGNSSSELSYPGDIAFDSEHNLYVSDRYNNRIQKFGRIH</sequence>
<feature type="chain" id="PRO_5032508382" evidence="3">
    <location>
        <begin position="19"/>
        <end position="367"/>
    </location>
</feature>
<evidence type="ECO:0000256" key="3">
    <source>
        <dbReference type="SAM" id="SignalP"/>
    </source>
</evidence>
<comment type="caution">
    <text evidence="4">The sequence shown here is derived from an EMBL/GenBank/DDBJ whole genome shotgun (WGS) entry which is preliminary data.</text>
</comment>
<dbReference type="OrthoDB" id="342730at2759"/>
<gene>
    <name evidence="4" type="ORF">KQP761_LOCUS9904</name>
</gene>
<evidence type="ECO:0000256" key="1">
    <source>
        <dbReference type="ARBA" id="ARBA00022737"/>
    </source>
</evidence>
<dbReference type="InterPro" id="IPR001258">
    <property type="entry name" value="NHL_repeat"/>
</dbReference>
<dbReference type="Gene3D" id="2.120.10.30">
    <property type="entry name" value="TolB, C-terminal domain"/>
    <property type="match status" value="3"/>
</dbReference>
<organism evidence="4 5">
    <name type="scientific">Rotaria magnacalcarata</name>
    <dbReference type="NCBI Taxonomy" id="392030"/>
    <lineage>
        <taxon>Eukaryota</taxon>
        <taxon>Metazoa</taxon>
        <taxon>Spiralia</taxon>
        <taxon>Gnathifera</taxon>
        <taxon>Rotifera</taxon>
        <taxon>Eurotatoria</taxon>
        <taxon>Bdelloidea</taxon>
        <taxon>Philodinida</taxon>
        <taxon>Philodinidae</taxon>
        <taxon>Rotaria</taxon>
    </lineage>
</organism>
<dbReference type="GO" id="GO:0008270">
    <property type="term" value="F:zinc ion binding"/>
    <property type="evidence" value="ECO:0007669"/>
    <property type="project" value="UniProtKB-KW"/>
</dbReference>
<dbReference type="InterPro" id="IPR011042">
    <property type="entry name" value="6-blade_b-propeller_TolB-like"/>
</dbReference>
<dbReference type="Proteomes" id="UP000663834">
    <property type="component" value="Unassembled WGS sequence"/>
</dbReference>
<dbReference type="SUPFAM" id="SSF101898">
    <property type="entry name" value="NHL repeat"/>
    <property type="match status" value="2"/>
</dbReference>
<reference evidence="4" key="1">
    <citation type="submission" date="2021-02" db="EMBL/GenBank/DDBJ databases">
        <authorList>
            <person name="Nowell W R."/>
        </authorList>
    </citation>
    <scope>NUCLEOTIDE SEQUENCE</scope>
</reference>
<accession>A0A815LJT0</accession>
<dbReference type="CDD" id="cd05819">
    <property type="entry name" value="NHL"/>
    <property type="match status" value="1"/>
</dbReference>
<feature type="repeat" description="NHL" evidence="2">
    <location>
        <begin position="327"/>
        <end position="366"/>
    </location>
</feature>
<name>A0A815LJT0_9BILA</name>
<dbReference type="InterPro" id="IPR050952">
    <property type="entry name" value="TRIM-NHL_E3_ligases"/>
</dbReference>
<evidence type="ECO:0000256" key="2">
    <source>
        <dbReference type="PROSITE-ProRule" id="PRU00504"/>
    </source>
</evidence>
<evidence type="ECO:0000313" key="5">
    <source>
        <dbReference type="Proteomes" id="UP000663834"/>
    </source>
</evidence>
<evidence type="ECO:0000313" key="4">
    <source>
        <dbReference type="EMBL" id="CAF1405185.1"/>
    </source>
</evidence>
<dbReference type="PROSITE" id="PS51125">
    <property type="entry name" value="NHL"/>
    <property type="match status" value="2"/>
</dbReference>
<dbReference type="PANTHER" id="PTHR24104">
    <property type="entry name" value="E3 UBIQUITIN-PROTEIN LIGASE NHLRC1-RELATED"/>
    <property type="match status" value="1"/>
</dbReference>
<dbReference type="PANTHER" id="PTHR24104:SF25">
    <property type="entry name" value="PROTEIN LIN-41"/>
    <property type="match status" value="1"/>
</dbReference>
<protein>
    <submittedName>
        <fullName evidence="4">Uncharacterized protein</fullName>
    </submittedName>
</protein>
<dbReference type="Pfam" id="PF01436">
    <property type="entry name" value="NHL"/>
    <property type="match status" value="2"/>
</dbReference>
<feature type="signal peptide" evidence="3">
    <location>
        <begin position="1"/>
        <end position="18"/>
    </location>
</feature>
<proteinExistence type="predicted"/>
<feature type="repeat" description="NHL" evidence="2">
    <location>
        <begin position="273"/>
        <end position="316"/>
    </location>
</feature>
<dbReference type="EMBL" id="CAJNOW010004099">
    <property type="protein sequence ID" value="CAF1405185.1"/>
    <property type="molecule type" value="Genomic_DNA"/>
</dbReference>